<dbReference type="Pfam" id="PF06305">
    <property type="entry name" value="LapA_dom"/>
    <property type="match status" value="1"/>
</dbReference>
<evidence type="ECO:0000256" key="6">
    <source>
        <dbReference type="SAM" id="Phobius"/>
    </source>
</evidence>
<keyword evidence="1" id="KW-1003">Cell membrane</keyword>
<feature type="transmembrane region" description="Helical" evidence="6">
    <location>
        <begin position="38"/>
        <end position="62"/>
    </location>
</feature>
<evidence type="ECO:0000313" key="8">
    <source>
        <dbReference type="EMBL" id="TYB33599.1"/>
    </source>
</evidence>
<dbReference type="AlphaFoldDB" id="A0A5D0MRN5"/>
<evidence type="ECO:0000256" key="5">
    <source>
        <dbReference type="SAM" id="Coils"/>
    </source>
</evidence>
<dbReference type="PANTHER" id="PTHR41335">
    <property type="entry name" value="MEMBRANE PROTEIN-RELATED"/>
    <property type="match status" value="1"/>
</dbReference>
<protein>
    <submittedName>
        <fullName evidence="8">LapA family protein</fullName>
    </submittedName>
</protein>
<dbReference type="InterPro" id="IPR010445">
    <property type="entry name" value="LapA_dom"/>
</dbReference>
<evidence type="ECO:0000256" key="3">
    <source>
        <dbReference type="ARBA" id="ARBA00022989"/>
    </source>
</evidence>
<sequence length="106" mass="11991">MRVVSTIIKTVVIAAIVIFATLNMQTVELQYFYGKEPINLPLFLIIIGSAFIGVILATMVALSEKMKTRREMNSLRKNLKEAEKEITRLRNLPLSKEKESTKEHAG</sequence>
<feature type="transmembrane region" description="Helical" evidence="6">
    <location>
        <begin position="7"/>
        <end position="26"/>
    </location>
</feature>
<dbReference type="GO" id="GO:0005886">
    <property type="term" value="C:plasma membrane"/>
    <property type="evidence" value="ECO:0007669"/>
    <property type="project" value="InterPro"/>
</dbReference>
<keyword evidence="4 6" id="KW-0472">Membrane</keyword>
<evidence type="ECO:0000256" key="4">
    <source>
        <dbReference type="ARBA" id="ARBA00023136"/>
    </source>
</evidence>
<evidence type="ECO:0000313" key="9">
    <source>
        <dbReference type="Proteomes" id="UP000323337"/>
    </source>
</evidence>
<feature type="coiled-coil region" evidence="5">
    <location>
        <begin position="65"/>
        <end position="92"/>
    </location>
</feature>
<proteinExistence type="predicted"/>
<keyword evidence="5" id="KW-0175">Coiled coil</keyword>
<dbReference type="PANTHER" id="PTHR41335:SF1">
    <property type="entry name" value="MEMBRANE PROTEIN"/>
    <property type="match status" value="1"/>
</dbReference>
<accession>A0A5D0MRN5</accession>
<dbReference type="EMBL" id="VSIV01000124">
    <property type="protein sequence ID" value="TYB33599.1"/>
    <property type="molecule type" value="Genomic_DNA"/>
</dbReference>
<evidence type="ECO:0000256" key="1">
    <source>
        <dbReference type="ARBA" id="ARBA00022475"/>
    </source>
</evidence>
<dbReference type="RefSeq" id="WP_303700867.1">
    <property type="nucleotide sequence ID" value="NZ_VSIV01000124.1"/>
</dbReference>
<keyword evidence="3 6" id="KW-1133">Transmembrane helix</keyword>
<dbReference type="Proteomes" id="UP000323337">
    <property type="component" value="Unassembled WGS sequence"/>
</dbReference>
<organism evidence="8 9">
    <name type="scientific">Flexistipes sinusarabici</name>
    <dbReference type="NCBI Taxonomy" id="2352"/>
    <lineage>
        <taxon>Bacteria</taxon>
        <taxon>Pseudomonadati</taxon>
        <taxon>Deferribacterota</taxon>
        <taxon>Deferribacteres</taxon>
        <taxon>Deferribacterales</taxon>
        <taxon>Flexistipitaceae</taxon>
        <taxon>Flexistipes</taxon>
    </lineage>
</organism>
<keyword evidence="2 6" id="KW-0812">Transmembrane</keyword>
<evidence type="ECO:0000259" key="7">
    <source>
        <dbReference type="Pfam" id="PF06305"/>
    </source>
</evidence>
<name>A0A5D0MRN5_FLESI</name>
<comment type="caution">
    <text evidence="8">The sequence shown here is derived from an EMBL/GenBank/DDBJ whole genome shotgun (WGS) entry which is preliminary data.</text>
</comment>
<feature type="domain" description="Lipopolysaccharide assembly protein A" evidence="7">
    <location>
        <begin position="22"/>
        <end position="86"/>
    </location>
</feature>
<evidence type="ECO:0000256" key="2">
    <source>
        <dbReference type="ARBA" id="ARBA00022692"/>
    </source>
</evidence>
<reference evidence="8 9" key="1">
    <citation type="submission" date="2019-08" db="EMBL/GenBank/DDBJ databases">
        <title>Genomic characterization of a novel candidate phylum (ARYD3) from a high temperature, high salinity tertiary oil reservoir in north central Oklahoma, USA.</title>
        <authorList>
            <person name="Youssef N.H."/>
            <person name="Yadav A."/>
            <person name="Elshahed M.S."/>
        </authorList>
    </citation>
    <scope>NUCLEOTIDE SEQUENCE [LARGE SCALE GENOMIC DNA]</scope>
    <source>
        <strain evidence="8">ARYD1</strain>
    </source>
</reference>
<gene>
    <name evidence="8" type="ORF">FXF49_05275</name>
</gene>